<evidence type="ECO:0000313" key="2">
    <source>
        <dbReference type="Proteomes" id="UP000023152"/>
    </source>
</evidence>
<sequence length="147" mass="17187">MKKLVRSKGEKDSISQLPNIQKNVRNSNCFIVFSKQEHDKRIRGKKNGLYPLPLKAEAIILGNCYDKKWKATSFHTQNNKNQRNSVTWKTEKKTCPIQTNLTFLFPHRLILTNNNNNKEEITVVYVFSFQNGKKKTKTTQKKKNFAK</sequence>
<dbReference type="AlphaFoldDB" id="X6MJB0"/>
<proteinExistence type="predicted"/>
<organism evidence="1 2">
    <name type="scientific">Reticulomyxa filosa</name>
    <dbReference type="NCBI Taxonomy" id="46433"/>
    <lineage>
        <taxon>Eukaryota</taxon>
        <taxon>Sar</taxon>
        <taxon>Rhizaria</taxon>
        <taxon>Retaria</taxon>
        <taxon>Foraminifera</taxon>
        <taxon>Monothalamids</taxon>
        <taxon>Reticulomyxidae</taxon>
        <taxon>Reticulomyxa</taxon>
    </lineage>
</organism>
<keyword evidence="2" id="KW-1185">Reference proteome</keyword>
<evidence type="ECO:0000313" key="1">
    <source>
        <dbReference type="EMBL" id="ETO13924.1"/>
    </source>
</evidence>
<dbReference type="EMBL" id="ASPP01020321">
    <property type="protein sequence ID" value="ETO13924.1"/>
    <property type="molecule type" value="Genomic_DNA"/>
</dbReference>
<protein>
    <submittedName>
        <fullName evidence="1">Uncharacterized protein</fullName>
    </submittedName>
</protein>
<comment type="caution">
    <text evidence="1">The sequence shown here is derived from an EMBL/GenBank/DDBJ whole genome shotgun (WGS) entry which is preliminary data.</text>
</comment>
<reference evidence="1 2" key="1">
    <citation type="journal article" date="2013" name="Curr. Biol.">
        <title>The Genome of the Foraminiferan Reticulomyxa filosa.</title>
        <authorList>
            <person name="Glockner G."/>
            <person name="Hulsmann N."/>
            <person name="Schleicher M."/>
            <person name="Noegel A.A."/>
            <person name="Eichinger L."/>
            <person name="Gallinger C."/>
            <person name="Pawlowski J."/>
            <person name="Sierra R."/>
            <person name="Euteneuer U."/>
            <person name="Pillet L."/>
            <person name="Moustafa A."/>
            <person name="Platzer M."/>
            <person name="Groth M."/>
            <person name="Szafranski K."/>
            <person name="Schliwa M."/>
        </authorList>
    </citation>
    <scope>NUCLEOTIDE SEQUENCE [LARGE SCALE GENOMIC DNA]</scope>
</reference>
<accession>X6MJB0</accession>
<gene>
    <name evidence="1" type="ORF">RFI_23443</name>
</gene>
<dbReference type="Proteomes" id="UP000023152">
    <property type="component" value="Unassembled WGS sequence"/>
</dbReference>
<name>X6MJB0_RETFI</name>